<organism evidence="11 12">
    <name type="scientific">Succinivibrio faecicola</name>
    <dbReference type="NCBI Taxonomy" id="2820300"/>
    <lineage>
        <taxon>Bacteria</taxon>
        <taxon>Pseudomonadati</taxon>
        <taxon>Pseudomonadota</taxon>
        <taxon>Gammaproteobacteria</taxon>
        <taxon>Aeromonadales</taxon>
        <taxon>Succinivibrionaceae</taxon>
        <taxon>Succinivibrio</taxon>
    </lineage>
</organism>
<evidence type="ECO:0000256" key="10">
    <source>
        <dbReference type="SAM" id="Phobius"/>
    </source>
</evidence>
<dbReference type="RefSeq" id="WP_219935741.1">
    <property type="nucleotide sequence ID" value="NZ_JAGFNY010000001.1"/>
</dbReference>
<gene>
    <name evidence="11" type="ORF">J5V48_00240</name>
</gene>
<dbReference type="Proteomes" id="UP000731465">
    <property type="component" value="Unassembled WGS sequence"/>
</dbReference>
<keyword evidence="3" id="KW-0050">Antiport</keyword>
<evidence type="ECO:0000256" key="4">
    <source>
        <dbReference type="ARBA" id="ARBA00022475"/>
    </source>
</evidence>
<evidence type="ECO:0000256" key="9">
    <source>
        <dbReference type="ARBA" id="ARBA00031636"/>
    </source>
</evidence>
<dbReference type="InterPro" id="IPR048279">
    <property type="entry name" value="MdtK-like"/>
</dbReference>
<dbReference type="Pfam" id="PF01554">
    <property type="entry name" value="MatE"/>
    <property type="match status" value="2"/>
</dbReference>
<evidence type="ECO:0000256" key="6">
    <source>
        <dbReference type="ARBA" id="ARBA00022989"/>
    </source>
</evidence>
<dbReference type="NCBIfam" id="TIGR00797">
    <property type="entry name" value="matE"/>
    <property type="match status" value="1"/>
</dbReference>
<accession>A0ABS7DE74</accession>
<evidence type="ECO:0000256" key="5">
    <source>
        <dbReference type="ARBA" id="ARBA00022692"/>
    </source>
</evidence>
<evidence type="ECO:0000256" key="8">
    <source>
        <dbReference type="ARBA" id="ARBA00023136"/>
    </source>
</evidence>
<feature type="transmembrane region" description="Helical" evidence="10">
    <location>
        <begin position="58"/>
        <end position="81"/>
    </location>
</feature>
<feature type="transmembrane region" description="Helical" evidence="10">
    <location>
        <begin position="283"/>
        <end position="304"/>
    </location>
</feature>
<dbReference type="PIRSF" id="PIRSF006603">
    <property type="entry name" value="DinF"/>
    <property type="match status" value="1"/>
</dbReference>
<evidence type="ECO:0000256" key="1">
    <source>
        <dbReference type="ARBA" id="ARBA00004429"/>
    </source>
</evidence>
<comment type="caution">
    <text evidence="11">The sequence shown here is derived from an EMBL/GenBank/DDBJ whole genome shotgun (WGS) entry which is preliminary data.</text>
</comment>
<proteinExistence type="predicted"/>
<feature type="transmembrane region" description="Helical" evidence="10">
    <location>
        <begin position="189"/>
        <end position="215"/>
    </location>
</feature>
<protein>
    <recommendedName>
        <fullName evidence="9">Multidrug-efflux transporter</fullName>
    </recommendedName>
</protein>
<dbReference type="PANTHER" id="PTHR43298">
    <property type="entry name" value="MULTIDRUG RESISTANCE PROTEIN NORM-RELATED"/>
    <property type="match status" value="1"/>
</dbReference>
<feature type="transmembrane region" description="Helical" evidence="10">
    <location>
        <begin position="163"/>
        <end position="183"/>
    </location>
</feature>
<reference evidence="11 12" key="1">
    <citation type="submission" date="2021-03" db="EMBL/GenBank/DDBJ databases">
        <title>Succinivibrio sp. nov. isolated from feces of cow.</title>
        <authorList>
            <person name="Choi J.-Y."/>
        </authorList>
    </citation>
    <scope>NUCLEOTIDE SEQUENCE [LARGE SCALE GENOMIC DNA]</scope>
    <source>
        <strain evidence="11 12">AGMB01872</strain>
    </source>
</reference>
<feature type="transmembrane region" description="Helical" evidence="10">
    <location>
        <begin position="390"/>
        <end position="409"/>
    </location>
</feature>
<keyword evidence="2" id="KW-0813">Transport</keyword>
<dbReference type="EMBL" id="JAGFNY010000001">
    <property type="protein sequence ID" value="MBW7569324.1"/>
    <property type="molecule type" value="Genomic_DNA"/>
</dbReference>
<evidence type="ECO:0000256" key="7">
    <source>
        <dbReference type="ARBA" id="ARBA00023065"/>
    </source>
</evidence>
<evidence type="ECO:0000313" key="12">
    <source>
        <dbReference type="Proteomes" id="UP000731465"/>
    </source>
</evidence>
<keyword evidence="7" id="KW-0406">Ion transport</keyword>
<feature type="transmembrane region" description="Helical" evidence="10">
    <location>
        <begin position="93"/>
        <end position="118"/>
    </location>
</feature>
<feature type="transmembrane region" description="Helical" evidence="10">
    <location>
        <begin position="256"/>
        <end position="277"/>
    </location>
</feature>
<keyword evidence="12" id="KW-1185">Reference proteome</keyword>
<feature type="transmembrane region" description="Helical" evidence="10">
    <location>
        <begin position="351"/>
        <end position="369"/>
    </location>
</feature>
<dbReference type="InterPro" id="IPR050222">
    <property type="entry name" value="MATE_MdtK"/>
</dbReference>
<keyword evidence="6 10" id="KW-1133">Transmembrane helix</keyword>
<keyword evidence="8 10" id="KW-0472">Membrane</keyword>
<comment type="subcellular location">
    <subcellularLocation>
        <location evidence="1">Cell inner membrane</location>
        <topology evidence="1">Multi-pass membrane protein</topology>
    </subcellularLocation>
</comment>
<dbReference type="PANTHER" id="PTHR43298:SF2">
    <property type="entry name" value="FMN_FAD EXPORTER YEEO-RELATED"/>
    <property type="match status" value="1"/>
</dbReference>
<feature type="transmembrane region" description="Helical" evidence="10">
    <location>
        <begin position="134"/>
        <end position="151"/>
    </location>
</feature>
<evidence type="ECO:0000313" key="11">
    <source>
        <dbReference type="EMBL" id="MBW7569324.1"/>
    </source>
</evidence>
<evidence type="ECO:0000256" key="3">
    <source>
        <dbReference type="ARBA" id="ARBA00022449"/>
    </source>
</evidence>
<keyword evidence="4" id="KW-1003">Cell membrane</keyword>
<dbReference type="CDD" id="cd13131">
    <property type="entry name" value="MATE_NorM_like"/>
    <property type="match status" value="1"/>
</dbReference>
<dbReference type="InterPro" id="IPR002528">
    <property type="entry name" value="MATE_fam"/>
</dbReference>
<feature type="transmembrane region" description="Helical" evidence="10">
    <location>
        <begin position="421"/>
        <end position="440"/>
    </location>
</feature>
<name>A0ABS7DE74_9GAMM</name>
<keyword evidence="5 10" id="KW-0812">Transmembrane</keyword>
<sequence length="458" mass="51179">MNIKNYQTYKKEIKNQLKLFVPFLLGQLSNCAMGTVDTVMAGLYGTVDISGVAIACSFYWPAYLCLAGVASALTPTVSHLLGARRDKEIPDAFYNAFIVCIICSLLIMLALSQCYRIFNFIDADAAMIKVATDYLFYVMLSIPATVVFNLVRALFDGHSYIKPSLVICVIMLLLNIPFNYIFIFGKFGIPAFGGVGCGITSCVINFIAALMFYVYMKKSALMRNYFVNYHFTLDYVFIKKFLKLCIPIGVSRTMEVACFSLASVIIASFGPIIVAAHSICINISSLVFMIPFSLCLTATIRTAYAMGEKSFEKALVSVKSVCFLNMSFLLIYMSATFIFREFFASLYTNDPYVIELASSLLVINCIFMLPDSIQIVFMGVVQGFKDSKTVFLTTLFAYWMIGLPLSYALSHGIFIEPLKAHGIWISFTVTLLICSIIYALRVSYIFRHKAMPKLLLES</sequence>
<feature type="transmembrane region" description="Helical" evidence="10">
    <location>
        <begin position="316"/>
        <end position="339"/>
    </location>
</feature>
<evidence type="ECO:0000256" key="2">
    <source>
        <dbReference type="ARBA" id="ARBA00022448"/>
    </source>
</evidence>